<proteinExistence type="predicted"/>
<evidence type="ECO:0000256" key="5">
    <source>
        <dbReference type="ARBA" id="ARBA00023136"/>
    </source>
</evidence>
<name>A0A2N9Y6J7_9NEIS</name>
<protein>
    <recommendedName>
        <fullName evidence="7">EamA domain-containing protein</fullName>
    </recommendedName>
</protein>
<feature type="domain" description="EamA" evidence="7">
    <location>
        <begin position="146"/>
        <end position="277"/>
    </location>
</feature>
<dbReference type="Pfam" id="PF00892">
    <property type="entry name" value="EamA"/>
    <property type="match status" value="2"/>
</dbReference>
<dbReference type="EMBL" id="MEIV01000015">
    <property type="protein sequence ID" value="PIT64492.1"/>
    <property type="molecule type" value="Genomic_DNA"/>
</dbReference>
<feature type="transmembrane region" description="Helical" evidence="6">
    <location>
        <begin position="264"/>
        <end position="283"/>
    </location>
</feature>
<dbReference type="GO" id="GO:0005886">
    <property type="term" value="C:plasma membrane"/>
    <property type="evidence" value="ECO:0007669"/>
    <property type="project" value="UniProtKB-SubCell"/>
</dbReference>
<comment type="subcellular location">
    <subcellularLocation>
        <location evidence="1">Cell membrane</location>
        <topology evidence="1">Multi-pass membrane protein</topology>
    </subcellularLocation>
</comment>
<dbReference type="PANTHER" id="PTHR42920">
    <property type="entry name" value="OS03G0707200 PROTEIN-RELATED"/>
    <property type="match status" value="1"/>
</dbReference>
<dbReference type="RefSeq" id="WP_100115464.1">
    <property type="nucleotide sequence ID" value="NZ_MEIV01000015.1"/>
</dbReference>
<feature type="transmembrane region" description="Helical" evidence="6">
    <location>
        <begin position="61"/>
        <end position="79"/>
    </location>
</feature>
<evidence type="ECO:0000256" key="4">
    <source>
        <dbReference type="ARBA" id="ARBA00022989"/>
    </source>
</evidence>
<dbReference type="SUPFAM" id="SSF103481">
    <property type="entry name" value="Multidrug resistance efflux transporter EmrE"/>
    <property type="match status" value="2"/>
</dbReference>
<dbReference type="InterPro" id="IPR000620">
    <property type="entry name" value="EamA_dom"/>
</dbReference>
<gene>
    <name evidence="8" type="ORF">BHC47_09980</name>
</gene>
<evidence type="ECO:0000313" key="8">
    <source>
        <dbReference type="EMBL" id="PIT64492.1"/>
    </source>
</evidence>
<feature type="transmembrane region" description="Helical" evidence="6">
    <location>
        <begin position="176"/>
        <end position="197"/>
    </location>
</feature>
<evidence type="ECO:0000256" key="6">
    <source>
        <dbReference type="SAM" id="Phobius"/>
    </source>
</evidence>
<feature type="domain" description="EamA" evidence="7">
    <location>
        <begin position="2"/>
        <end position="133"/>
    </location>
</feature>
<keyword evidence="2" id="KW-1003">Cell membrane</keyword>
<evidence type="ECO:0000313" key="9">
    <source>
        <dbReference type="Proteomes" id="UP000231094"/>
    </source>
</evidence>
<feature type="transmembrane region" description="Helical" evidence="6">
    <location>
        <begin position="209"/>
        <end position="227"/>
    </location>
</feature>
<sequence>MLYLLIASFMWGSSFIATKMAYDMLDPALVVLGRLILAAVVTLPITWSYFKNHNVISKVQLIKIIGLGLLTYPVTYLLQVTGLKLIPAVNAVTIIGMEPIIIVLVGLIFFREKTPLLVFILGIVAFIGVLLVVGKPEKASGNTALLGASLVFTSTIVMAFWIRLSQKLLREIDVKIYTALTLQTGTVFGLPFMLILVENWNINYSFQGIGAIAYLGIGCSLVAAWCWNKGLENVSASVSGIFLAMEPVFGVITAILLLNETVNIQAFSGIVMVIGAATTCIFIPKKN</sequence>
<comment type="caution">
    <text evidence="8">The sequence shown here is derived from an EMBL/GenBank/DDBJ whole genome shotgun (WGS) entry which is preliminary data.</text>
</comment>
<keyword evidence="4 6" id="KW-1133">Transmembrane helix</keyword>
<dbReference type="PANTHER" id="PTHR42920:SF24">
    <property type="entry name" value="AROMATIC AMINO ACID EXPORTER YDDG"/>
    <property type="match status" value="1"/>
</dbReference>
<evidence type="ECO:0000259" key="7">
    <source>
        <dbReference type="Pfam" id="PF00892"/>
    </source>
</evidence>
<reference evidence="8 9" key="1">
    <citation type="journal article" date="2017" name="MBio">
        <title>Type VI secretion-mediated competition in the bee gut microbiome.</title>
        <authorList>
            <person name="Steele M.I."/>
            <person name="Kwong W.K."/>
            <person name="Powell J.E."/>
            <person name="Whiteley M."/>
            <person name="Moran N.A."/>
        </authorList>
    </citation>
    <scope>NUCLEOTIDE SEQUENCE [LARGE SCALE GENOMIC DNA]</scope>
    <source>
        <strain evidence="8 9">PEB0171</strain>
    </source>
</reference>
<keyword evidence="5 6" id="KW-0472">Membrane</keyword>
<evidence type="ECO:0000256" key="3">
    <source>
        <dbReference type="ARBA" id="ARBA00022692"/>
    </source>
</evidence>
<feature type="transmembrane region" description="Helical" evidence="6">
    <location>
        <begin position="145"/>
        <end position="164"/>
    </location>
</feature>
<dbReference type="InterPro" id="IPR037185">
    <property type="entry name" value="EmrE-like"/>
</dbReference>
<feature type="transmembrane region" description="Helical" evidence="6">
    <location>
        <begin position="85"/>
        <end position="109"/>
    </location>
</feature>
<dbReference type="Proteomes" id="UP000231094">
    <property type="component" value="Unassembled WGS sequence"/>
</dbReference>
<feature type="transmembrane region" description="Helical" evidence="6">
    <location>
        <begin position="27"/>
        <end position="49"/>
    </location>
</feature>
<keyword evidence="3 6" id="KW-0812">Transmembrane</keyword>
<dbReference type="AlphaFoldDB" id="A0A2N9Y6J7"/>
<evidence type="ECO:0000256" key="1">
    <source>
        <dbReference type="ARBA" id="ARBA00004651"/>
    </source>
</evidence>
<organism evidence="8 9">
    <name type="scientific">Snodgrassella alvi</name>
    <dbReference type="NCBI Taxonomy" id="1196083"/>
    <lineage>
        <taxon>Bacteria</taxon>
        <taxon>Pseudomonadati</taxon>
        <taxon>Pseudomonadota</taxon>
        <taxon>Betaproteobacteria</taxon>
        <taxon>Neisseriales</taxon>
        <taxon>Neisseriaceae</taxon>
        <taxon>Snodgrassella</taxon>
    </lineage>
</organism>
<accession>A0A2N9Y6J7</accession>
<feature type="transmembrane region" description="Helical" evidence="6">
    <location>
        <begin position="234"/>
        <end position="258"/>
    </location>
</feature>
<evidence type="ECO:0000256" key="2">
    <source>
        <dbReference type="ARBA" id="ARBA00022475"/>
    </source>
</evidence>
<dbReference type="InterPro" id="IPR051258">
    <property type="entry name" value="Diverse_Substrate_Transporter"/>
</dbReference>
<feature type="transmembrane region" description="Helical" evidence="6">
    <location>
        <begin position="116"/>
        <end position="133"/>
    </location>
</feature>